<dbReference type="EMBL" id="JAEANY010000002">
    <property type="protein sequence ID" value="MBH5322742.1"/>
    <property type="molecule type" value="Genomic_DNA"/>
</dbReference>
<dbReference type="PROSITE" id="PS51257">
    <property type="entry name" value="PROKAR_LIPOPROTEIN"/>
    <property type="match status" value="1"/>
</dbReference>
<dbReference type="RefSeq" id="WP_197921420.1">
    <property type="nucleotide sequence ID" value="NZ_CAWPTA010000007.1"/>
</dbReference>
<comment type="caution">
    <text evidence="3">The sequence shown here is derived from an EMBL/GenBank/DDBJ whole genome shotgun (WGS) entry which is preliminary data.</text>
</comment>
<reference evidence="3 4" key="1">
    <citation type="submission" date="2020-11" db="EMBL/GenBank/DDBJ databases">
        <title>Erythrobacter sediminis sp. nov., a marine bacterium from a tidal flat of Garorim Bay.</title>
        <authorList>
            <person name="Kim D."/>
            <person name="Yoo Y."/>
            <person name="Kim J.-J."/>
        </authorList>
    </citation>
    <scope>NUCLEOTIDE SEQUENCE [LARGE SCALE GENOMIC DNA]</scope>
    <source>
        <strain evidence="3 4">JGD-13</strain>
    </source>
</reference>
<protein>
    <submittedName>
        <fullName evidence="3">Uncharacterized protein</fullName>
    </submittedName>
</protein>
<gene>
    <name evidence="3" type="ORF">I5L03_09100</name>
</gene>
<dbReference type="Proteomes" id="UP000602442">
    <property type="component" value="Unassembled WGS sequence"/>
</dbReference>
<sequence length="132" mass="13823">MKKLIFAAAALPLALAACADEGVDEPVEAEIAELEPAGEAIGATYAGTYTSEGTDGATLTTTLTEDGIFTDYIDGEVVRTGTWSTVEDNVCFTEEGALDADPLCYEVTDPDAEGNVEWTSPDGETATMTRSE</sequence>
<feature type="chain" id="PRO_5045833980" evidence="2">
    <location>
        <begin position="20"/>
        <end position="132"/>
    </location>
</feature>
<feature type="region of interest" description="Disordered" evidence="1">
    <location>
        <begin position="108"/>
        <end position="132"/>
    </location>
</feature>
<proteinExistence type="predicted"/>
<keyword evidence="2" id="KW-0732">Signal</keyword>
<evidence type="ECO:0000313" key="3">
    <source>
        <dbReference type="EMBL" id="MBH5322742.1"/>
    </source>
</evidence>
<organism evidence="3 4">
    <name type="scientific">Aurantiacibacter sediminis</name>
    <dbReference type="NCBI Taxonomy" id="2793064"/>
    <lineage>
        <taxon>Bacteria</taxon>
        <taxon>Pseudomonadati</taxon>
        <taxon>Pseudomonadota</taxon>
        <taxon>Alphaproteobacteria</taxon>
        <taxon>Sphingomonadales</taxon>
        <taxon>Erythrobacteraceae</taxon>
        <taxon>Aurantiacibacter</taxon>
    </lineage>
</organism>
<keyword evidence="4" id="KW-1185">Reference proteome</keyword>
<accession>A0ABS0N461</accession>
<evidence type="ECO:0000313" key="4">
    <source>
        <dbReference type="Proteomes" id="UP000602442"/>
    </source>
</evidence>
<feature type="signal peptide" evidence="2">
    <location>
        <begin position="1"/>
        <end position="19"/>
    </location>
</feature>
<name>A0ABS0N461_9SPHN</name>
<evidence type="ECO:0000256" key="2">
    <source>
        <dbReference type="SAM" id="SignalP"/>
    </source>
</evidence>
<evidence type="ECO:0000256" key="1">
    <source>
        <dbReference type="SAM" id="MobiDB-lite"/>
    </source>
</evidence>